<dbReference type="PANTHER" id="PTHR18866:SF33">
    <property type="entry name" value="METHYLCROTONOYL-COA CARBOXYLASE SUBUNIT ALPHA, MITOCHONDRIAL-RELATED"/>
    <property type="match status" value="1"/>
</dbReference>
<dbReference type="Pfam" id="PF02786">
    <property type="entry name" value="CPSase_L_D2"/>
    <property type="match status" value="1"/>
</dbReference>
<dbReference type="PROSITE" id="PS50975">
    <property type="entry name" value="ATP_GRASP"/>
    <property type="match status" value="1"/>
</dbReference>
<dbReference type="GO" id="GO:0046872">
    <property type="term" value="F:metal ion binding"/>
    <property type="evidence" value="ECO:0007669"/>
    <property type="project" value="InterPro"/>
</dbReference>
<evidence type="ECO:0000259" key="7">
    <source>
        <dbReference type="PROSITE" id="PS50979"/>
    </source>
</evidence>
<evidence type="ECO:0000256" key="2">
    <source>
        <dbReference type="ARBA" id="ARBA00022741"/>
    </source>
</evidence>
<feature type="domain" description="ATP-grasp" evidence="6">
    <location>
        <begin position="124"/>
        <end position="320"/>
    </location>
</feature>
<evidence type="ECO:0000256" key="4">
    <source>
        <dbReference type="ARBA" id="ARBA00023267"/>
    </source>
</evidence>
<feature type="domain" description="Biotin carboxylation" evidence="7">
    <location>
        <begin position="7"/>
        <end position="448"/>
    </location>
</feature>
<dbReference type="PANTHER" id="PTHR18866">
    <property type="entry name" value="CARBOXYLASE:PYRUVATE/ACETYL-COA/PROPIONYL-COA CARBOXYLASE"/>
    <property type="match status" value="1"/>
</dbReference>
<dbReference type="SUPFAM" id="SSF52440">
    <property type="entry name" value="PreATP-grasp domain"/>
    <property type="match status" value="1"/>
</dbReference>
<dbReference type="InterPro" id="IPR011054">
    <property type="entry name" value="Rudment_hybrid_motif"/>
</dbReference>
<keyword evidence="2 5" id="KW-0547">Nucleotide-binding</keyword>
<dbReference type="GO" id="GO:0005524">
    <property type="term" value="F:ATP binding"/>
    <property type="evidence" value="ECO:0007669"/>
    <property type="project" value="UniProtKB-UniRule"/>
</dbReference>
<dbReference type="InterPro" id="IPR011761">
    <property type="entry name" value="ATP-grasp"/>
</dbReference>
<comment type="caution">
    <text evidence="8">The sequence shown here is derived from an EMBL/GenBank/DDBJ whole genome shotgun (WGS) entry which is preliminary data.</text>
</comment>
<evidence type="ECO:0000256" key="5">
    <source>
        <dbReference type="PROSITE-ProRule" id="PRU00409"/>
    </source>
</evidence>
<dbReference type="GO" id="GO:0016874">
    <property type="term" value="F:ligase activity"/>
    <property type="evidence" value="ECO:0007669"/>
    <property type="project" value="UniProtKB-KW"/>
</dbReference>
<dbReference type="AlphaFoldDB" id="A0A7J3I6Q4"/>
<dbReference type="InterPro" id="IPR005481">
    <property type="entry name" value="BC-like_N"/>
</dbReference>
<accession>A0A7J3I6Q4</accession>
<dbReference type="InterPro" id="IPR016185">
    <property type="entry name" value="PreATP-grasp_dom_sf"/>
</dbReference>
<reference evidence="8" key="1">
    <citation type="journal article" date="2020" name="mSystems">
        <title>Genome- and Community-Level Interaction Insights into Carbon Utilization and Element Cycling Functions of Hydrothermarchaeota in Hydrothermal Sediment.</title>
        <authorList>
            <person name="Zhou Z."/>
            <person name="Liu Y."/>
            <person name="Xu W."/>
            <person name="Pan J."/>
            <person name="Luo Z.H."/>
            <person name="Li M."/>
        </authorList>
    </citation>
    <scope>NUCLEOTIDE SEQUENCE [LARGE SCALE GENOMIC DNA]</scope>
    <source>
        <strain evidence="8">SpSt-618</strain>
    </source>
</reference>
<dbReference type="PROSITE" id="PS50979">
    <property type="entry name" value="BC"/>
    <property type="match status" value="1"/>
</dbReference>
<keyword evidence="4" id="KW-0092">Biotin</keyword>
<dbReference type="InterPro" id="IPR005479">
    <property type="entry name" value="CPAse_ATP-bd"/>
</dbReference>
<dbReference type="SMART" id="SM00878">
    <property type="entry name" value="Biotin_carb_C"/>
    <property type="match status" value="1"/>
</dbReference>
<dbReference type="SUPFAM" id="SSF51246">
    <property type="entry name" value="Rudiment single hybrid motif"/>
    <property type="match status" value="1"/>
</dbReference>
<dbReference type="EMBL" id="DTAI01000081">
    <property type="protein sequence ID" value="HGN36476.1"/>
    <property type="molecule type" value="Genomic_DNA"/>
</dbReference>
<evidence type="ECO:0000313" key="8">
    <source>
        <dbReference type="EMBL" id="HGN36476.1"/>
    </source>
</evidence>
<protein>
    <submittedName>
        <fullName evidence="8">ATP-grasp domain-containing protein</fullName>
    </submittedName>
</protein>
<dbReference type="InterPro" id="IPR005482">
    <property type="entry name" value="Biotin_COase_C"/>
</dbReference>
<dbReference type="SUPFAM" id="SSF56059">
    <property type="entry name" value="Glutathione synthetase ATP-binding domain-like"/>
    <property type="match status" value="1"/>
</dbReference>
<proteinExistence type="predicted"/>
<dbReference type="FunFam" id="3.30.1490.20:FF:000003">
    <property type="entry name" value="acetyl-CoA carboxylase isoform X1"/>
    <property type="match status" value="1"/>
</dbReference>
<sequence>MYTLIDRIRKILVANRGEIAVRIIRTCRRLGIKTVTIYTSIDSDAMHTRLADEAYSLGSNPYAYLDIGRIAEIVKRSGADAVHPGYGFLSENSRFAKAVEEVGCIWIGPPWYVMSKLESKTEVKKLATSIGIPVIPGILEVSSIEDLKKSVERIGFPVLLKADRGGGGRGMRIVRSAEELEKIFDIAREEVKTAFDSDKLYIEKYIPRARHIEVQVIADRYGGIVALGERECSIQRRYQKVIEEAPSPVVSIEDRKHIYDLAIRFMKTVGYVNAGTVEFVRDEHGRFYLIEVNKRIQVEHPVTEMVTGIDLIEHQIKIAEGRELEIRDSIYRFAGHAIEARIYAEDPERLIPSPGTITWIEFPNLDGVRIDHALMPGAVIPPYYDPMIAKVIALGSTREEARVKLIDALNNFRIEGIKTSIPLLIKILTSREFIEGNIHTELVSKLTSR</sequence>
<keyword evidence="1" id="KW-0436">Ligase</keyword>
<evidence type="ECO:0000256" key="3">
    <source>
        <dbReference type="ARBA" id="ARBA00022840"/>
    </source>
</evidence>
<dbReference type="InterPro" id="IPR011764">
    <property type="entry name" value="Biotin_carboxylation_dom"/>
</dbReference>
<dbReference type="Gene3D" id="3.30.470.20">
    <property type="entry name" value="ATP-grasp fold, B domain"/>
    <property type="match status" value="1"/>
</dbReference>
<evidence type="ECO:0000256" key="1">
    <source>
        <dbReference type="ARBA" id="ARBA00022598"/>
    </source>
</evidence>
<evidence type="ECO:0000259" key="6">
    <source>
        <dbReference type="PROSITE" id="PS50975"/>
    </source>
</evidence>
<dbReference type="Pfam" id="PF02785">
    <property type="entry name" value="Biotin_carb_C"/>
    <property type="match status" value="1"/>
</dbReference>
<gene>
    <name evidence="8" type="ORF">ENT87_02865</name>
</gene>
<name>A0A7J3I6Q4_9CREN</name>
<organism evidence="8">
    <name type="scientific">Ignisphaera aggregans</name>
    <dbReference type="NCBI Taxonomy" id="334771"/>
    <lineage>
        <taxon>Archaea</taxon>
        <taxon>Thermoproteota</taxon>
        <taxon>Thermoprotei</taxon>
        <taxon>Desulfurococcales</taxon>
        <taxon>Desulfurococcaceae</taxon>
        <taxon>Ignisphaera</taxon>
    </lineage>
</organism>
<dbReference type="InterPro" id="IPR050856">
    <property type="entry name" value="Biotin_carboxylase_complex"/>
</dbReference>
<keyword evidence="3 5" id="KW-0067">ATP-binding</keyword>
<dbReference type="Pfam" id="PF00289">
    <property type="entry name" value="Biotin_carb_N"/>
    <property type="match status" value="1"/>
</dbReference>